<protein>
    <submittedName>
        <fullName evidence="1">Uncharacterized protein</fullName>
    </submittedName>
</protein>
<evidence type="ECO:0000313" key="1">
    <source>
        <dbReference type="EMBL" id="KAJ3614241.1"/>
    </source>
</evidence>
<organism evidence="1 2">
    <name type="scientific">Muraenolepis orangiensis</name>
    <name type="common">Patagonian moray cod</name>
    <dbReference type="NCBI Taxonomy" id="630683"/>
    <lineage>
        <taxon>Eukaryota</taxon>
        <taxon>Metazoa</taxon>
        <taxon>Chordata</taxon>
        <taxon>Craniata</taxon>
        <taxon>Vertebrata</taxon>
        <taxon>Euteleostomi</taxon>
        <taxon>Actinopterygii</taxon>
        <taxon>Neopterygii</taxon>
        <taxon>Teleostei</taxon>
        <taxon>Neoteleostei</taxon>
        <taxon>Acanthomorphata</taxon>
        <taxon>Zeiogadaria</taxon>
        <taxon>Gadariae</taxon>
        <taxon>Gadiformes</taxon>
        <taxon>Muraenolepidoidei</taxon>
        <taxon>Muraenolepididae</taxon>
        <taxon>Muraenolepis</taxon>
    </lineage>
</organism>
<dbReference type="Proteomes" id="UP001148018">
    <property type="component" value="Unassembled WGS sequence"/>
</dbReference>
<dbReference type="EMBL" id="JANIIK010000034">
    <property type="protein sequence ID" value="KAJ3614241.1"/>
    <property type="molecule type" value="Genomic_DNA"/>
</dbReference>
<name>A0A9Q0EVF5_9TELE</name>
<gene>
    <name evidence="1" type="ORF">NHX12_017815</name>
</gene>
<evidence type="ECO:0000313" key="2">
    <source>
        <dbReference type="Proteomes" id="UP001148018"/>
    </source>
</evidence>
<dbReference type="AlphaFoldDB" id="A0A9Q0EVF5"/>
<reference evidence="1" key="1">
    <citation type="submission" date="2022-07" db="EMBL/GenBank/DDBJ databases">
        <title>Chromosome-level genome of Muraenolepis orangiensis.</title>
        <authorList>
            <person name="Kim J."/>
        </authorList>
    </citation>
    <scope>NUCLEOTIDE SEQUENCE</scope>
    <source>
        <strain evidence="1">KU_S4_2022</strain>
        <tissue evidence="1">Muscle</tissue>
    </source>
</reference>
<sequence>MAGQNGEIVGWLASLVQQSGVQKRKGGTRPHPSSVVNGPIRLSVWSRCTPRIFKINPIVFHTAGAPPFTSCPSVSYLREPPRCPHPMLSTTCPHSP</sequence>
<proteinExistence type="predicted"/>
<accession>A0A9Q0EVF5</accession>
<comment type="caution">
    <text evidence="1">The sequence shown here is derived from an EMBL/GenBank/DDBJ whole genome shotgun (WGS) entry which is preliminary data.</text>
</comment>
<keyword evidence="2" id="KW-1185">Reference proteome</keyword>